<dbReference type="NCBIfam" id="TIGR04183">
    <property type="entry name" value="Por_Secre_tail"/>
    <property type="match status" value="1"/>
</dbReference>
<dbReference type="Pfam" id="PF20009">
    <property type="entry name" value="GEVED"/>
    <property type="match status" value="1"/>
</dbReference>
<dbReference type="GO" id="GO:0008237">
    <property type="term" value="F:metallopeptidase activity"/>
    <property type="evidence" value="ECO:0007669"/>
    <property type="project" value="UniProtKB-KW"/>
</dbReference>
<reference evidence="4 5" key="1">
    <citation type="submission" date="2021-03" db="EMBL/GenBank/DDBJ databases">
        <title>Flavobacterium Flabelliformis Sp. Nov. And Flavobacterium Geliluteum Sp. Nov., Two Novel Multidrug Resistant Psychrophilic Species Isolated From Antarctica.</title>
        <authorList>
            <person name="Kralova S."/>
            <person name="Busse H.J."/>
            <person name="Bezdicek M."/>
            <person name="Nykrynova M."/>
            <person name="Kroupova E."/>
            <person name="Krsek D."/>
            <person name="Sedlacek I."/>
        </authorList>
    </citation>
    <scope>NUCLEOTIDE SEQUENCE [LARGE SCALE GENOMIC DNA]</scope>
    <source>
        <strain evidence="4 5">P7388</strain>
    </source>
</reference>
<gene>
    <name evidence="4" type="ORF">J3495_01100</name>
</gene>
<dbReference type="InterPro" id="IPR045474">
    <property type="entry name" value="GEVED"/>
</dbReference>
<keyword evidence="4" id="KW-0378">Hydrolase</keyword>
<dbReference type="Pfam" id="PF05572">
    <property type="entry name" value="Peptidase_M43"/>
    <property type="match status" value="1"/>
</dbReference>
<dbReference type="Gene3D" id="3.40.390.10">
    <property type="entry name" value="Collagenase (Catalytic Domain)"/>
    <property type="match status" value="1"/>
</dbReference>
<keyword evidence="1" id="KW-0732">Signal</keyword>
<proteinExistence type="predicted"/>
<feature type="domain" description="GEVED" evidence="3">
    <location>
        <begin position="358"/>
        <end position="439"/>
    </location>
</feature>
<evidence type="ECO:0000313" key="5">
    <source>
        <dbReference type="Proteomes" id="UP000675047"/>
    </source>
</evidence>
<dbReference type="SUPFAM" id="SSF55486">
    <property type="entry name" value="Metalloproteases ('zincins'), catalytic domain"/>
    <property type="match status" value="1"/>
</dbReference>
<protein>
    <submittedName>
        <fullName evidence="4">Zinc-dependent metalloprotease</fullName>
    </submittedName>
</protein>
<dbReference type="AlphaFoldDB" id="A0A940X7T8"/>
<evidence type="ECO:0000259" key="3">
    <source>
        <dbReference type="Pfam" id="PF20009"/>
    </source>
</evidence>
<evidence type="ECO:0000256" key="1">
    <source>
        <dbReference type="ARBA" id="ARBA00022729"/>
    </source>
</evidence>
<accession>A0A940X7T8</accession>
<name>A0A940X7T8_9FLAO</name>
<sequence length="520" mass="57036">MYTIPIVVHIIIPNNEAIGTLYNPSDTEVQKWIDNLNKIFATTYGGIFSAEGVGNNDGTVMPFKLVLAKRTKDCSETTGIVRYDASTLSSYPTNGVGSSGVQADEVRTFAPHWQESSYFNIYVVNTVRSFAGYPSNPNANYDAFLQSNLVTGSSNFDVSILPHELGHSLGLIHTFDGSDPDAAVKVCPVNNDCTIDNDKVCDTSPNTAYLNPLPDNSMTNPCTNQLYDGIQYNMMSYNSNRKFTPGQRDRALLQFLTNRENLTQSLGATPLIDNSGGGTLKATTCTIADPISHYNYGEGPTLVSLGNINNKSGGRSTSNKEFYVNYSSQNCINSSVFTDLSVEQNYTLQINITGNPQYIQAWIDYDNSGTFETSELVANSITKVPTPNGFTTDAIWTKNIVPPVTATLNTPLRFRVRASEETGVCTTPAYGQVEDYTVTLKPSTILNTNEQKADSKFVIGYAKKDNKLISNKIIGNYKIYDMSGKLIQKGTSDSKEVDLTFSQSGVYIIMVNSYSIKFNK</sequence>
<keyword evidence="4" id="KW-0645">Protease</keyword>
<dbReference type="Proteomes" id="UP000675047">
    <property type="component" value="Unassembled WGS sequence"/>
</dbReference>
<dbReference type="EMBL" id="JAGFBV010000001">
    <property type="protein sequence ID" value="MBP4136671.1"/>
    <property type="molecule type" value="Genomic_DNA"/>
</dbReference>
<dbReference type="InterPro" id="IPR024079">
    <property type="entry name" value="MetalloPept_cat_dom_sf"/>
</dbReference>
<dbReference type="InterPro" id="IPR008754">
    <property type="entry name" value="Peptidase_M43"/>
</dbReference>
<evidence type="ECO:0000259" key="2">
    <source>
        <dbReference type="Pfam" id="PF05572"/>
    </source>
</evidence>
<keyword evidence="5" id="KW-1185">Reference proteome</keyword>
<feature type="domain" description="Peptidase M43 pregnancy-associated plasma-A" evidence="2">
    <location>
        <begin position="109"/>
        <end position="250"/>
    </location>
</feature>
<evidence type="ECO:0000313" key="4">
    <source>
        <dbReference type="EMBL" id="MBP4136671.1"/>
    </source>
</evidence>
<keyword evidence="4" id="KW-0482">Metalloprotease</keyword>
<dbReference type="InterPro" id="IPR026444">
    <property type="entry name" value="Secre_tail"/>
</dbReference>
<organism evidence="4 5">
    <name type="scientific">Flavobacterium geliluteum</name>
    <dbReference type="NCBI Taxonomy" id="2816120"/>
    <lineage>
        <taxon>Bacteria</taxon>
        <taxon>Pseudomonadati</taxon>
        <taxon>Bacteroidota</taxon>
        <taxon>Flavobacteriia</taxon>
        <taxon>Flavobacteriales</taxon>
        <taxon>Flavobacteriaceae</taxon>
        <taxon>Flavobacterium</taxon>
    </lineage>
</organism>
<comment type="caution">
    <text evidence="4">The sequence shown here is derived from an EMBL/GenBank/DDBJ whole genome shotgun (WGS) entry which is preliminary data.</text>
</comment>